<evidence type="ECO:0000256" key="1">
    <source>
        <dbReference type="SAM" id="Phobius"/>
    </source>
</evidence>
<accession>A0A0H2RU94</accession>
<dbReference type="AlphaFoldDB" id="A0A0H2RU94"/>
<feature type="transmembrane region" description="Helical" evidence="1">
    <location>
        <begin position="57"/>
        <end position="77"/>
    </location>
</feature>
<dbReference type="EMBL" id="KQ085933">
    <property type="protein sequence ID" value="KLO15162.1"/>
    <property type="molecule type" value="Genomic_DNA"/>
</dbReference>
<keyword evidence="1" id="KW-0812">Transmembrane</keyword>
<dbReference type="OrthoDB" id="3350619at2759"/>
<name>A0A0H2RU94_9AGAM</name>
<keyword evidence="1" id="KW-1133">Transmembrane helix</keyword>
<reference evidence="2 3" key="1">
    <citation type="submission" date="2015-04" db="EMBL/GenBank/DDBJ databases">
        <title>Complete genome sequence of Schizopora paradoxa KUC8140, a cosmopolitan wood degrader in East Asia.</title>
        <authorList>
            <consortium name="DOE Joint Genome Institute"/>
            <person name="Min B."/>
            <person name="Park H."/>
            <person name="Jang Y."/>
            <person name="Kim J.-J."/>
            <person name="Kim K.H."/>
            <person name="Pangilinan J."/>
            <person name="Lipzen A."/>
            <person name="Riley R."/>
            <person name="Grigoriev I.V."/>
            <person name="Spatafora J.W."/>
            <person name="Choi I.-G."/>
        </authorList>
    </citation>
    <scope>NUCLEOTIDE SEQUENCE [LARGE SCALE GENOMIC DNA]</scope>
    <source>
        <strain evidence="2 3">KUC8140</strain>
    </source>
</reference>
<sequence>MFEAFWPKKKSVPYIALAENGSGNSRESEELLLAEQDSKDDGFLVEPAEEKREKGKFSVALIVCTVVLSMANLWFFIHQFGARVSLKPAASSHPDSDLELANAYIGFDKLHSNDSYSSTFNYSIENMPLELGSVDREHPDTVRPDETPQWWTASGLVIPDRRHIFVNETVSTIVQFRAQDYGLETCQPTVVLPTYASLVDSTVKSDHDKPRTYNLSAPSVPIHVWALQSTTRTGHELEIDFSQLTFANRPQRKTYLGVIEAQEGVRASADAFQCRSGSLHMLELSCEKAGCLLDLWTDQDKPRMAFFIKQTPSW</sequence>
<dbReference type="InParanoid" id="A0A0H2RU94"/>
<keyword evidence="3" id="KW-1185">Reference proteome</keyword>
<gene>
    <name evidence="2" type="ORF">SCHPADRAFT_275654</name>
</gene>
<evidence type="ECO:0000313" key="3">
    <source>
        <dbReference type="Proteomes" id="UP000053477"/>
    </source>
</evidence>
<proteinExistence type="predicted"/>
<organism evidence="2 3">
    <name type="scientific">Schizopora paradoxa</name>
    <dbReference type="NCBI Taxonomy" id="27342"/>
    <lineage>
        <taxon>Eukaryota</taxon>
        <taxon>Fungi</taxon>
        <taxon>Dikarya</taxon>
        <taxon>Basidiomycota</taxon>
        <taxon>Agaricomycotina</taxon>
        <taxon>Agaricomycetes</taxon>
        <taxon>Hymenochaetales</taxon>
        <taxon>Schizoporaceae</taxon>
        <taxon>Schizopora</taxon>
    </lineage>
</organism>
<evidence type="ECO:0000313" key="2">
    <source>
        <dbReference type="EMBL" id="KLO15162.1"/>
    </source>
</evidence>
<protein>
    <recommendedName>
        <fullName evidence="4">Ubiquitin 3 binding protein But2 C-terminal domain-containing protein</fullName>
    </recommendedName>
</protein>
<dbReference type="Proteomes" id="UP000053477">
    <property type="component" value="Unassembled WGS sequence"/>
</dbReference>
<evidence type="ECO:0008006" key="4">
    <source>
        <dbReference type="Google" id="ProtNLM"/>
    </source>
</evidence>
<keyword evidence="1" id="KW-0472">Membrane</keyword>